<reference evidence="1 2" key="1">
    <citation type="submission" date="2020-07" db="EMBL/GenBank/DDBJ databases">
        <title>Sequencing the genomes of 1000 actinobacteria strains.</title>
        <authorList>
            <person name="Klenk H.-P."/>
        </authorList>
    </citation>
    <scope>NUCLEOTIDE SEQUENCE [LARGE SCALE GENOMIC DNA]</scope>
    <source>
        <strain evidence="1 2">DSM 44121</strain>
    </source>
</reference>
<accession>A0A7W3JCE4</accession>
<dbReference type="PANTHER" id="PTHR10000">
    <property type="entry name" value="PHOSPHOSERINE PHOSPHATASE"/>
    <property type="match status" value="1"/>
</dbReference>
<protein>
    <submittedName>
        <fullName evidence="1">Hydroxymethylpyrimidine pyrophosphatase-like HAD family hydrolase</fullName>
    </submittedName>
</protein>
<organism evidence="1 2">
    <name type="scientific">Promicromonospora sukumoe</name>
    <dbReference type="NCBI Taxonomy" id="88382"/>
    <lineage>
        <taxon>Bacteria</taxon>
        <taxon>Bacillati</taxon>
        <taxon>Actinomycetota</taxon>
        <taxon>Actinomycetes</taxon>
        <taxon>Micrococcales</taxon>
        <taxon>Promicromonosporaceae</taxon>
        <taxon>Promicromonospora</taxon>
    </lineage>
</organism>
<evidence type="ECO:0000313" key="2">
    <source>
        <dbReference type="Proteomes" id="UP000540568"/>
    </source>
</evidence>
<dbReference type="GO" id="GO:0016791">
    <property type="term" value="F:phosphatase activity"/>
    <property type="evidence" value="ECO:0007669"/>
    <property type="project" value="TreeGrafter"/>
</dbReference>
<evidence type="ECO:0000313" key="1">
    <source>
        <dbReference type="EMBL" id="MBA8810271.1"/>
    </source>
</evidence>
<dbReference type="RefSeq" id="WP_182619407.1">
    <property type="nucleotide sequence ID" value="NZ_BAAATF010000010.1"/>
</dbReference>
<gene>
    <name evidence="1" type="ORF">FHX71_004247</name>
</gene>
<dbReference type="Gene3D" id="3.40.50.1000">
    <property type="entry name" value="HAD superfamily/HAD-like"/>
    <property type="match status" value="1"/>
</dbReference>
<dbReference type="SUPFAM" id="SSF56784">
    <property type="entry name" value="HAD-like"/>
    <property type="match status" value="1"/>
</dbReference>
<keyword evidence="2" id="KW-1185">Reference proteome</keyword>
<dbReference type="EMBL" id="JACGWV010000002">
    <property type="protein sequence ID" value="MBA8810271.1"/>
    <property type="molecule type" value="Genomic_DNA"/>
</dbReference>
<dbReference type="AlphaFoldDB" id="A0A7W3JCE4"/>
<dbReference type="GO" id="GO:0005829">
    <property type="term" value="C:cytosol"/>
    <property type="evidence" value="ECO:0007669"/>
    <property type="project" value="TreeGrafter"/>
</dbReference>
<dbReference type="Pfam" id="PF08282">
    <property type="entry name" value="Hydrolase_3"/>
    <property type="match status" value="1"/>
</dbReference>
<dbReference type="InterPro" id="IPR023214">
    <property type="entry name" value="HAD_sf"/>
</dbReference>
<dbReference type="GO" id="GO:0000287">
    <property type="term" value="F:magnesium ion binding"/>
    <property type="evidence" value="ECO:0007669"/>
    <property type="project" value="TreeGrafter"/>
</dbReference>
<comment type="caution">
    <text evidence="1">The sequence shown here is derived from an EMBL/GenBank/DDBJ whole genome shotgun (WGS) entry which is preliminary data.</text>
</comment>
<sequence>MSAATVTSARVLVALDIDGTLIDGDRRVPAGTVEALDLVRAAGHEVVLATGRSLAGLLPIATRLGSREAGLCAPTAP</sequence>
<proteinExistence type="predicted"/>
<dbReference type="Proteomes" id="UP000540568">
    <property type="component" value="Unassembled WGS sequence"/>
</dbReference>
<keyword evidence="1" id="KW-0378">Hydrolase</keyword>
<dbReference type="PANTHER" id="PTHR10000:SF8">
    <property type="entry name" value="HAD SUPERFAMILY HYDROLASE-LIKE, TYPE 3"/>
    <property type="match status" value="1"/>
</dbReference>
<name>A0A7W3JCE4_9MICO</name>
<dbReference type="InterPro" id="IPR036412">
    <property type="entry name" value="HAD-like_sf"/>
</dbReference>